<evidence type="ECO:0000313" key="5">
    <source>
        <dbReference type="EMBL" id="KNE64474.1"/>
    </source>
</evidence>
<dbReference type="SUPFAM" id="SSF51735">
    <property type="entry name" value="NAD(P)-binding Rossmann-fold domains"/>
    <property type="match status" value="1"/>
</dbReference>
<dbReference type="PROSITE" id="PS01224">
    <property type="entry name" value="ARGC"/>
    <property type="match status" value="1"/>
</dbReference>
<dbReference type="GO" id="GO:0003942">
    <property type="term" value="F:N-acetyl-gamma-glutamyl-phosphate reductase activity"/>
    <property type="evidence" value="ECO:0007669"/>
    <property type="project" value="InterPro"/>
</dbReference>
<dbReference type="eggNOG" id="KOG4354">
    <property type="taxonomic scope" value="Eukaryota"/>
</dbReference>
<sequence length="272" mass="29078">MDGSRQRKRGFATAAKPLGPRTAVHGRRSYSTSAAPKDAPEYRIGLIGARGFTGQELIGILNKHPRLALARSLSRSKELSGTPVGTWTRSPTVRYEVLSPDDVAKVDDVDAWVLALPNGAAAPWVAAIDKARAPHAAHHGHTSPIVVDLSADYRFADGIWEYGLVEARRTHLAKAARISNPGCYATGMQLALHPLARAGLLGGPASVFGVSGTPAAGTSTAWSWTAVARRSSERLTARRRSSEHAHANAATARDWRFLLGHAAYPGRIHPAR</sequence>
<reference evidence="5 6" key="1">
    <citation type="submission" date="2009-11" db="EMBL/GenBank/DDBJ databases">
        <title>Annotation of Allomyces macrogynus ATCC 38327.</title>
        <authorList>
            <consortium name="The Broad Institute Genome Sequencing Platform"/>
            <person name="Russ C."/>
            <person name="Cuomo C."/>
            <person name="Burger G."/>
            <person name="Gray M.W."/>
            <person name="Holland P.W.H."/>
            <person name="King N."/>
            <person name="Lang F.B.F."/>
            <person name="Roger A.J."/>
            <person name="Ruiz-Trillo I."/>
            <person name="Young S.K."/>
            <person name="Zeng Q."/>
            <person name="Gargeya S."/>
            <person name="Fitzgerald M."/>
            <person name="Haas B."/>
            <person name="Abouelleil A."/>
            <person name="Alvarado L."/>
            <person name="Arachchi H.M."/>
            <person name="Berlin A."/>
            <person name="Chapman S.B."/>
            <person name="Gearin G."/>
            <person name="Goldberg J."/>
            <person name="Griggs A."/>
            <person name="Gujja S."/>
            <person name="Hansen M."/>
            <person name="Heiman D."/>
            <person name="Howarth C."/>
            <person name="Larimer J."/>
            <person name="Lui A."/>
            <person name="MacDonald P.J.P."/>
            <person name="McCowen C."/>
            <person name="Montmayeur A."/>
            <person name="Murphy C."/>
            <person name="Neiman D."/>
            <person name="Pearson M."/>
            <person name="Priest M."/>
            <person name="Roberts A."/>
            <person name="Saif S."/>
            <person name="Shea T."/>
            <person name="Sisk P."/>
            <person name="Stolte C."/>
            <person name="Sykes S."/>
            <person name="Wortman J."/>
            <person name="Nusbaum C."/>
            <person name="Birren B."/>
        </authorList>
    </citation>
    <scope>NUCLEOTIDE SEQUENCE [LARGE SCALE GENOMIC DNA]</scope>
    <source>
        <strain evidence="5 6">ATCC 38327</strain>
    </source>
</reference>
<name>A0A0L0SQ30_ALLM3</name>
<dbReference type="PANTHER" id="PTHR32338:SF10">
    <property type="entry name" value="N-ACETYL-GAMMA-GLUTAMYL-PHOSPHATE REDUCTASE, CHLOROPLASTIC-RELATED"/>
    <property type="match status" value="1"/>
</dbReference>
<accession>A0A0L0SQ30</accession>
<dbReference type="Gene3D" id="3.30.360.10">
    <property type="entry name" value="Dihydrodipicolinate Reductase, domain 2"/>
    <property type="match status" value="1"/>
</dbReference>
<feature type="domain" description="Semialdehyde dehydrogenase NAD-binding" evidence="4">
    <location>
        <begin position="43"/>
        <end position="175"/>
    </location>
</feature>
<dbReference type="Gene3D" id="3.40.50.720">
    <property type="entry name" value="NAD(P)-binding Rossmann-like Domain"/>
    <property type="match status" value="1"/>
</dbReference>
<keyword evidence="1" id="KW-0028">Amino-acid biosynthesis</keyword>
<dbReference type="SUPFAM" id="SSF55347">
    <property type="entry name" value="Glyceraldehyde-3-phosphate dehydrogenase-like, C-terminal domain"/>
    <property type="match status" value="1"/>
</dbReference>
<evidence type="ECO:0000259" key="4">
    <source>
        <dbReference type="SMART" id="SM00859"/>
    </source>
</evidence>
<dbReference type="Proteomes" id="UP000054350">
    <property type="component" value="Unassembled WGS sequence"/>
</dbReference>
<protein>
    <recommendedName>
        <fullName evidence="4">Semialdehyde dehydrogenase NAD-binding domain-containing protein</fullName>
    </recommendedName>
</protein>
<evidence type="ECO:0000256" key="3">
    <source>
        <dbReference type="SAM" id="MobiDB-lite"/>
    </source>
</evidence>
<dbReference type="VEuPathDB" id="FungiDB:AMAG_19164"/>
<feature type="compositionally biased region" description="Basic residues" evidence="3">
    <location>
        <begin position="1"/>
        <end position="10"/>
    </location>
</feature>
<dbReference type="PANTHER" id="PTHR32338">
    <property type="entry name" value="N-ACETYL-GAMMA-GLUTAMYL-PHOSPHATE REDUCTASE, CHLOROPLASTIC-RELATED-RELATED"/>
    <property type="match status" value="1"/>
</dbReference>
<dbReference type="Pfam" id="PF01118">
    <property type="entry name" value="Semialdhyde_dh"/>
    <property type="match status" value="1"/>
</dbReference>
<feature type="active site" evidence="2">
    <location>
        <position position="183"/>
    </location>
</feature>
<dbReference type="GO" id="GO:0051287">
    <property type="term" value="F:NAD binding"/>
    <property type="evidence" value="ECO:0007669"/>
    <property type="project" value="InterPro"/>
</dbReference>
<keyword evidence="1" id="KW-0055">Arginine biosynthesis</keyword>
<reference evidence="6" key="2">
    <citation type="submission" date="2009-11" db="EMBL/GenBank/DDBJ databases">
        <title>The Genome Sequence of Allomyces macrogynus strain ATCC 38327.</title>
        <authorList>
            <consortium name="The Broad Institute Genome Sequencing Platform"/>
            <person name="Russ C."/>
            <person name="Cuomo C."/>
            <person name="Shea T."/>
            <person name="Young S.K."/>
            <person name="Zeng Q."/>
            <person name="Koehrsen M."/>
            <person name="Haas B."/>
            <person name="Borodovsky M."/>
            <person name="Guigo R."/>
            <person name="Alvarado L."/>
            <person name="Berlin A."/>
            <person name="Borenstein D."/>
            <person name="Chen Z."/>
            <person name="Engels R."/>
            <person name="Freedman E."/>
            <person name="Gellesch M."/>
            <person name="Goldberg J."/>
            <person name="Griggs A."/>
            <person name="Gujja S."/>
            <person name="Heiman D."/>
            <person name="Hepburn T."/>
            <person name="Howarth C."/>
            <person name="Jen D."/>
            <person name="Larson L."/>
            <person name="Lewis B."/>
            <person name="Mehta T."/>
            <person name="Park D."/>
            <person name="Pearson M."/>
            <person name="Roberts A."/>
            <person name="Saif S."/>
            <person name="Shenoy N."/>
            <person name="Sisk P."/>
            <person name="Stolte C."/>
            <person name="Sykes S."/>
            <person name="Walk T."/>
            <person name="White J."/>
            <person name="Yandava C."/>
            <person name="Burger G."/>
            <person name="Gray M.W."/>
            <person name="Holland P.W.H."/>
            <person name="King N."/>
            <person name="Lang F.B.F."/>
            <person name="Roger A.J."/>
            <person name="Ruiz-Trillo I."/>
            <person name="Lander E."/>
            <person name="Nusbaum C."/>
        </authorList>
    </citation>
    <scope>NUCLEOTIDE SEQUENCE [LARGE SCALE GENOMIC DNA]</scope>
    <source>
        <strain evidence="6">ATCC 38327</strain>
    </source>
</reference>
<gene>
    <name evidence="5" type="ORF">AMAG_19164</name>
</gene>
<proteinExistence type="predicted"/>
<dbReference type="EMBL" id="GG745344">
    <property type="protein sequence ID" value="KNE64474.1"/>
    <property type="molecule type" value="Genomic_DNA"/>
</dbReference>
<evidence type="ECO:0000313" key="6">
    <source>
        <dbReference type="Proteomes" id="UP000054350"/>
    </source>
</evidence>
<dbReference type="CDD" id="cd24149">
    <property type="entry name" value="AGPR_N_ARG5_6_like"/>
    <property type="match status" value="1"/>
</dbReference>
<evidence type="ECO:0000256" key="2">
    <source>
        <dbReference type="PROSITE-ProRule" id="PRU10010"/>
    </source>
</evidence>
<dbReference type="GO" id="GO:0006526">
    <property type="term" value="P:L-arginine biosynthetic process"/>
    <property type="evidence" value="ECO:0007669"/>
    <property type="project" value="UniProtKB-KW"/>
</dbReference>
<dbReference type="InterPro" id="IPR000534">
    <property type="entry name" value="Semialdehyde_DH_NAD-bd"/>
</dbReference>
<dbReference type="InterPro" id="IPR036291">
    <property type="entry name" value="NAD(P)-bd_dom_sf"/>
</dbReference>
<dbReference type="InterPro" id="IPR023013">
    <property type="entry name" value="AGPR_AS"/>
</dbReference>
<dbReference type="SMART" id="SM00859">
    <property type="entry name" value="Semialdhyde_dh"/>
    <property type="match status" value="1"/>
</dbReference>
<dbReference type="OrthoDB" id="438291at2759"/>
<feature type="region of interest" description="Disordered" evidence="3">
    <location>
        <begin position="1"/>
        <end position="36"/>
    </location>
</feature>
<keyword evidence="6" id="KW-1185">Reference proteome</keyword>
<dbReference type="InterPro" id="IPR050085">
    <property type="entry name" value="AGPR"/>
</dbReference>
<dbReference type="STRING" id="578462.A0A0L0SQ30"/>
<organism evidence="5 6">
    <name type="scientific">Allomyces macrogynus (strain ATCC 38327)</name>
    <name type="common">Allomyces javanicus var. macrogynus</name>
    <dbReference type="NCBI Taxonomy" id="578462"/>
    <lineage>
        <taxon>Eukaryota</taxon>
        <taxon>Fungi</taxon>
        <taxon>Fungi incertae sedis</taxon>
        <taxon>Blastocladiomycota</taxon>
        <taxon>Blastocladiomycetes</taxon>
        <taxon>Blastocladiales</taxon>
        <taxon>Blastocladiaceae</taxon>
        <taxon>Allomyces</taxon>
    </lineage>
</organism>
<evidence type="ECO:0000256" key="1">
    <source>
        <dbReference type="ARBA" id="ARBA00022571"/>
    </source>
</evidence>
<dbReference type="AlphaFoldDB" id="A0A0L0SQ30"/>